<reference evidence="1 2" key="1">
    <citation type="submission" date="2015-11" db="EMBL/GenBank/DDBJ databases">
        <title>Bacillus caseinolyticus sp nov.</title>
        <authorList>
            <person name="Dastager S.G."/>
            <person name="Mawlankar R."/>
        </authorList>
    </citation>
    <scope>NUCLEOTIDE SEQUENCE [LARGE SCALE GENOMIC DNA]</scope>
    <source>
        <strain evidence="1 2">SGD-V-76</strain>
    </source>
</reference>
<protein>
    <submittedName>
        <fullName evidence="1">Stage 0 sporulation protein</fullName>
    </submittedName>
</protein>
<keyword evidence="2" id="KW-1185">Reference proteome</keyword>
<organism evidence="1 2">
    <name type="scientific">Priestia veravalensis</name>
    <dbReference type="NCBI Taxonomy" id="1414648"/>
    <lineage>
        <taxon>Bacteria</taxon>
        <taxon>Bacillati</taxon>
        <taxon>Bacillota</taxon>
        <taxon>Bacilli</taxon>
        <taxon>Bacillales</taxon>
        <taxon>Bacillaceae</taxon>
        <taxon>Priestia</taxon>
    </lineage>
</organism>
<accession>A0A0V8JIV1</accession>
<dbReference type="EMBL" id="LNQP01000059">
    <property type="protein sequence ID" value="KSU86950.1"/>
    <property type="molecule type" value="Genomic_DNA"/>
</dbReference>
<dbReference type="AlphaFoldDB" id="A0A0V8JIV1"/>
<dbReference type="InterPro" id="IPR037208">
    <property type="entry name" value="Spo0E-like_sf"/>
</dbReference>
<dbReference type="GO" id="GO:0046983">
    <property type="term" value="F:protein dimerization activity"/>
    <property type="evidence" value="ECO:0007669"/>
    <property type="project" value="InterPro"/>
</dbReference>
<sequence>MRYRLIFLLIGEDLVFGLKKQSKSEALFIQIVRKRQKMVEIGGKTGLSSEETITCSQELDQLLTLYQKQLLREEEDRTSITATISRFLSFSKS</sequence>
<gene>
    <name evidence="1" type="ORF">AS180_15845</name>
</gene>
<dbReference type="Proteomes" id="UP000053681">
    <property type="component" value="Unassembled WGS sequence"/>
</dbReference>
<proteinExistence type="predicted"/>
<dbReference type="InterPro" id="IPR018540">
    <property type="entry name" value="Spo0E-like"/>
</dbReference>
<dbReference type="InterPro" id="IPR036638">
    <property type="entry name" value="HLH_DNA-bd_sf"/>
</dbReference>
<evidence type="ECO:0000313" key="2">
    <source>
        <dbReference type="Proteomes" id="UP000053681"/>
    </source>
</evidence>
<comment type="caution">
    <text evidence="1">The sequence shown here is derived from an EMBL/GenBank/DDBJ whole genome shotgun (WGS) entry which is preliminary data.</text>
</comment>
<name>A0A0V8JIV1_9BACI</name>
<evidence type="ECO:0000313" key="1">
    <source>
        <dbReference type="EMBL" id="KSU86950.1"/>
    </source>
</evidence>
<dbReference type="Gene3D" id="4.10.280.10">
    <property type="entry name" value="Helix-loop-helix DNA-binding domain"/>
    <property type="match status" value="1"/>
</dbReference>
<dbReference type="GO" id="GO:0043937">
    <property type="term" value="P:regulation of sporulation"/>
    <property type="evidence" value="ECO:0007669"/>
    <property type="project" value="InterPro"/>
</dbReference>
<dbReference type="Pfam" id="PF09388">
    <property type="entry name" value="SpoOE-like"/>
    <property type="match status" value="1"/>
</dbReference>
<dbReference type="SUPFAM" id="SSF140500">
    <property type="entry name" value="BAS1536-like"/>
    <property type="match status" value="1"/>
</dbReference>